<name>A0A518GAY7_9BACT</name>
<accession>A0A518GAY7</accession>
<dbReference type="Proteomes" id="UP000318017">
    <property type="component" value="Chromosome"/>
</dbReference>
<protein>
    <submittedName>
        <fullName evidence="1">Uncharacterized protein</fullName>
    </submittedName>
</protein>
<reference evidence="1 2" key="1">
    <citation type="submission" date="2019-02" db="EMBL/GenBank/DDBJ databases">
        <title>Deep-cultivation of Planctomycetes and their phenomic and genomic characterization uncovers novel biology.</title>
        <authorList>
            <person name="Wiegand S."/>
            <person name="Jogler M."/>
            <person name="Boedeker C."/>
            <person name="Pinto D."/>
            <person name="Vollmers J."/>
            <person name="Rivas-Marin E."/>
            <person name="Kohn T."/>
            <person name="Peeters S.H."/>
            <person name="Heuer A."/>
            <person name="Rast P."/>
            <person name="Oberbeckmann S."/>
            <person name="Bunk B."/>
            <person name="Jeske O."/>
            <person name="Meyerdierks A."/>
            <person name="Storesund J.E."/>
            <person name="Kallscheuer N."/>
            <person name="Luecker S."/>
            <person name="Lage O.M."/>
            <person name="Pohl T."/>
            <person name="Merkel B.J."/>
            <person name="Hornburger P."/>
            <person name="Mueller R.-W."/>
            <person name="Bruemmer F."/>
            <person name="Labrenz M."/>
            <person name="Spormann A.M."/>
            <person name="Op den Camp H."/>
            <person name="Overmann J."/>
            <person name="Amann R."/>
            <person name="Jetten M.S.M."/>
            <person name="Mascher T."/>
            <person name="Medema M.H."/>
            <person name="Devos D.P."/>
            <person name="Kaster A.-K."/>
            <person name="Ovreas L."/>
            <person name="Rohde M."/>
            <person name="Galperin M.Y."/>
            <person name="Jogler C."/>
        </authorList>
    </citation>
    <scope>NUCLEOTIDE SEQUENCE [LARGE SCALE GENOMIC DNA]</scope>
    <source>
        <strain evidence="1 2">Q31a</strain>
    </source>
</reference>
<evidence type="ECO:0000313" key="1">
    <source>
        <dbReference type="EMBL" id="QDV25776.1"/>
    </source>
</evidence>
<organism evidence="1 2">
    <name type="scientific">Aureliella helgolandensis</name>
    <dbReference type="NCBI Taxonomy" id="2527968"/>
    <lineage>
        <taxon>Bacteria</taxon>
        <taxon>Pseudomonadati</taxon>
        <taxon>Planctomycetota</taxon>
        <taxon>Planctomycetia</taxon>
        <taxon>Pirellulales</taxon>
        <taxon>Pirellulaceae</taxon>
        <taxon>Aureliella</taxon>
    </lineage>
</organism>
<dbReference type="EMBL" id="CP036298">
    <property type="protein sequence ID" value="QDV25776.1"/>
    <property type="molecule type" value="Genomic_DNA"/>
</dbReference>
<dbReference type="KEGG" id="ahel:Q31a_41030"/>
<dbReference type="AlphaFoldDB" id="A0A518GAY7"/>
<gene>
    <name evidence="1" type="ORF">Q31a_41030</name>
</gene>
<keyword evidence="2" id="KW-1185">Reference proteome</keyword>
<evidence type="ECO:0000313" key="2">
    <source>
        <dbReference type="Proteomes" id="UP000318017"/>
    </source>
</evidence>
<proteinExistence type="predicted"/>
<sequence>MPLQSVLGNKLARYLMRTIWGEQYTDLGPLRAIRLDKVNRLQMKDTSFGWTVEMQIKATQQKMRTLEIPVPYRCRIGKSKISGAI</sequence>